<feature type="compositionally biased region" description="Acidic residues" evidence="5">
    <location>
        <begin position="629"/>
        <end position="645"/>
    </location>
</feature>
<dbReference type="InterPro" id="IPR023041">
    <property type="entry name" value="Glucose_rcpt_Git3-like_N"/>
</dbReference>
<dbReference type="Gene3D" id="1.20.1070.10">
    <property type="entry name" value="Rhodopsin 7-helix transmembrane proteins"/>
    <property type="match status" value="1"/>
</dbReference>
<gene>
    <name evidence="9" type="ORF">FRX48_06811</name>
</gene>
<evidence type="ECO:0000256" key="2">
    <source>
        <dbReference type="ARBA" id="ARBA00022692"/>
    </source>
</evidence>
<dbReference type="PANTHER" id="PTHR23112">
    <property type="entry name" value="G PROTEIN-COUPLED RECEPTOR 157-RELATED"/>
    <property type="match status" value="1"/>
</dbReference>
<evidence type="ECO:0000313" key="10">
    <source>
        <dbReference type="Proteomes" id="UP000324767"/>
    </source>
</evidence>
<dbReference type="GO" id="GO:0007189">
    <property type="term" value="P:adenylate cyclase-activating G protein-coupled receptor signaling pathway"/>
    <property type="evidence" value="ECO:0007669"/>
    <property type="project" value="TreeGrafter"/>
</dbReference>
<feature type="transmembrane region" description="Helical" evidence="6">
    <location>
        <begin position="85"/>
        <end position="112"/>
    </location>
</feature>
<comment type="caution">
    <text evidence="9">The sequence shown here is derived from an EMBL/GenBank/DDBJ whole genome shotgun (WGS) entry which is preliminary data.</text>
</comment>
<comment type="subcellular location">
    <subcellularLocation>
        <location evidence="1">Membrane</location>
        <topology evidence="1">Multi-pass membrane protein</topology>
    </subcellularLocation>
</comment>
<feature type="transmembrane region" description="Helical" evidence="6">
    <location>
        <begin position="165"/>
        <end position="184"/>
    </location>
</feature>
<feature type="transmembrane region" description="Helical" evidence="6">
    <location>
        <begin position="124"/>
        <end position="149"/>
    </location>
</feature>
<sequence length="652" mass="72507">MAPTAQHSAGQWQSQLSQPTALPELLHLAGRANANASPTLTHFTLQQQRIQICLAMISASISIVSAFIFLYWFIKMRRNFRHHLIIILIVSDIFKSVWYLIFPAVVVTQGVVRDSSAFCQASGFFVAMGVEASDFATLVIAVHTALYIFKTGNAVSGAGLYRYRYVVYPCWAAFSIIMASVVFVNHTNPYVSQGTFCYLPVRPIWFRLALAWVPRYVIFGTIVGIYVAIYIYVKYKFKGVPVKVCDSDLAPQTSRVSTDDEQSPGTNSLLGKQVIPSTPVLATHGLTDSTEELDITNNRQSADPPNSFTPSTTQGNSASGNAASTAAPVWENYTFGARAVLAPPPRGGTPLIERPRLQADGESSEASNSPQSMERRIGLVQILQESRRPSSFDPLTDGSAPGSRRPTLSSKGGRPIDLLDSNGSNVATRSLRRRQIAIHRQLRYMFTYPTVYILMWFLPFVGHCLNYSDHYSRYPMYGINCCIVVIIPLQCAVDCWLFAYREKPWQYIPGSRGTFWNSFAFWTHDRQGGAGAMPPALGVGNEGPWRSQREMSADSILAYQRREEELGRLTASRVSRDEESRSKKSSSARSGRGGDLNWWEEEGRLRQDSVWMGTEGSTKPGRSERNPAIEEEDENSEGYTSDDEEQARTAAV</sequence>
<dbReference type="InterPro" id="IPR022596">
    <property type="entry name" value="GPR1/2/3_C"/>
</dbReference>
<feature type="region of interest" description="Disordered" evidence="5">
    <location>
        <begin position="388"/>
        <end position="421"/>
    </location>
</feature>
<dbReference type="AlphaFoldDB" id="A0A5M8PK63"/>
<keyword evidence="4 6" id="KW-0472">Membrane</keyword>
<evidence type="ECO:0000259" key="7">
    <source>
        <dbReference type="Pfam" id="PF11710"/>
    </source>
</evidence>
<organism evidence="9 10">
    <name type="scientific">Lasallia pustulata</name>
    <dbReference type="NCBI Taxonomy" id="136370"/>
    <lineage>
        <taxon>Eukaryota</taxon>
        <taxon>Fungi</taxon>
        <taxon>Dikarya</taxon>
        <taxon>Ascomycota</taxon>
        <taxon>Pezizomycotina</taxon>
        <taxon>Lecanoromycetes</taxon>
        <taxon>OSLEUM clade</taxon>
        <taxon>Umbilicariomycetidae</taxon>
        <taxon>Umbilicariales</taxon>
        <taxon>Umbilicariaceae</taxon>
        <taxon>Lasallia</taxon>
    </lineage>
</organism>
<feature type="domain" description="Glucose receptor Git3-like N-terminal" evidence="7">
    <location>
        <begin position="52"/>
        <end position="239"/>
    </location>
</feature>
<evidence type="ECO:0000259" key="8">
    <source>
        <dbReference type="Pfam" id="PF11970"/>
    </source>
</evidence>
<feature type="region of interest" description="Disordered" evidence="5">
    <location>
        <begin position="296"/>
        <end position="323"/>
    </location>
</feature>
<feature type="transmembrane region" description="Helical" evidence="6">
    <location>
        <begin position="49"/>
        <end position="73"/>
    </location>
</feature>
<evidence type="ECO:0000256" key="1">
    <source>
        <dbReference type="ARBA" id="ARBA00004141"/>
    </source>
</evidence>
<dbReference type="OrthoDB" id="5368598at2759"/>
<dbReference type="Proteomes" id="UP000324767">
    <property type="component" value="Unassembled WGS sequence"/>
</dbReference>
<evidence type="ECO:0000256" key="5">
    <source>
        <dbReference type="SAM" id="MobiDB-lite"/>
    </source>
</evidence>
<dbReference type="GO" id="GO:0005886">
    <property type="term" value="C:plasma membrane"/>
    <property type="evidence" value="ECO:0007669"/>
    <property type="project" value="TreeGrafter"/>
</dbReference>
<feature type="domain" description="G protein-coupled receptor GPR1/2/3 C-terminal" evidence="8">
    <location>
        <begin position="432"/>
        <end position="507"/>
    </location>
</feature>
<dbReference type="EMBL" id="VXIT01000011">
    <property type="protein sequence ID" value="KAA6409258.1"/>
    <property type="molecule type" value="Genomic_DNA"/>
</dbReference>
<dbReference type="Pfam" id="PF11710">
    <property type="entry name" value="Git3"/>
    <property type="match status" value="1"/>
</dbReference>
<proteinExistence type="predicted"/>
<keyword evidence="2 6" id="KW-0812">Transmembrane</keyword>
<feature type="compositionally biased region" description="Polar residues" evidence="5">
    <location>
        <begin position="296"/>
        <end position="314"/>
    </location>
</feature>
<evidence type="ECO:0000256" key="6">
    <source>
        <dbReference type="SAM" id="Phobius"/>
    </source>
</evidence>
<feature type="transmembrane region" description="Helical" evidence="6">
    <location>
        <begin position="474"/>
        <end position="499"/>
    </location>
</feature>
<dbReference type="GO" id="GO:0004930">
    <property type="term" value="F:G protein-coupled receptor activity"/>
    <property type="evidence" value="ECO:0007669"/>
    <property type="project" value="TreeGrafter"/>
</dbReference>
<feature type="region of interest" description="Disordered" evidence="5">
    <location>
        <begin position="253"/>
        <end position="272"/>
    </location>
</feature>
<feature type="region of interest" description="Disordered" evidence="5">
    <location>
        <begin position="341"/>
        <end position="374"/>
    </location>
</feature>
<accession>A0A5M8PK63</accession>
<name>A0A5M8PK63_9LECA</name>
<feature type="transmembrane region" description="Helical" evidence="6">
    <location>
        <begin position="204"/>
        <end position="233"/>
    </location>
</feature>
<keyword evidence="3 6" id="KW-1133">Transmembrane helix</keyword>
<evidence type="ECO:0000313" key="9">
    <source>
        <dbReference type="EMBL" id="KAA6409258.1"/>
    </source>
</evidence>
<dbReference type="SUPFAM" id="SSF81321">
    <property type="entry name" value="Family A G protein-coupled receptor-like"/>
    <property type="match status" value="1"/>
</dbReference>
<feature type="transmembrane region" description="Helical" evidence="6">
    <location>
        <begin position="442"/>
        <end position="462"/>
    </location>
</feature>
<evidence type="ECO:0000256" key="4">
    <source>
        <dbReference type="ARBA" id="ARBA00023136"/>
    </source>
</evidence>
<protein>
    <submittedName>
        <fullName evidence="9">Family A G-coupled receptor</fullName>
    </submittedName>
</protein>
<keyword evidence="9" id="KW-0675">Receptor</keyword>
<feature type="region of interest" description="Disordered" evidence="5">
    <location>
        <begin position="568"/>
        <end position="652"/>
    </location>
</feature>
<dbReference type="PANTHER" id="PTHR23112:SF37">
    <property type="entry name" value="G PROTEIN-COUPLED RECEPTOR GPR1"/>
    <property type="match status" value="1"/>
</dbReference>
<reference evidence="9 10" key="1">
    <citation type="submission" date="2019-09" db="EMBL/GenBank/DDBJ databases">
        <title>The hologenome of the rock-dwelling lichen Lasallia pustulata.</title>
        <authorList>
            <person name="Greshake Tzovaras B."/>
            <person name="Segers F."/>
            <person name="Bicker A."/>
            <person name="Dal Grande F."/>
            <person name="Otte J."/>
            <person name="Hankeln T."/>
            <person name="Schmitt I."/>
            <person name="Ebersberger I."/>
        </authorList>
    </citation>
    <scope>NUCLEOTIDE SEQUENCE [LARGE SCALE GENOMIC DNA]</scope>
    <source>
        <strain evidence="9">A1-1</strain>
    </source>
</reference>
<evidence type="ECO:0000256" key="3">
    <source>
        <dbReference type="ARBA" id="ARBA00022989"/>
    </source>
</evidence>
<dbReference type="Pfam" id="PF11970">
    <property type="entry name" value="GPR_Gpa2_C"/>
    <property type="match status" value="1"/>
</dbReference>